<dbReference type="GO" id="GO:0004475">
    <property type="term" value="F:mannose-1-phosphate guanylyltransferase (GTP) activity"/>
    <property type="evidence" value="ECO:0007669"/>
    <property type="project" value="InterPro"/>
</dbReference>
<dbReference type="GO" id="GO:0016853">
    <property type="term" value="F:isomerase activity"/>
    <property type="evidence" value="ECO:0007669"/>
    <property type="project" value="UniProtKB-KW"/>
</dbReference>
<organism evidence="3 4">
    <name type="scientific">Antricoccus suffuscus</name>
    <dbReference type="NCBI Taxonomy" id="1629062"/>
    <lineage>
        <taxon>Bacteria</taxon>
        <taxon>Bacillati</taxon>
        <taxon>Actinomycetota</taxon>
        <taxon>Actinomycetes</taxon>
        <taxon>Geodermatophilales</taxon>
        <taxon>Antricoccaceae</taxon>
        <taxon>Antricoccus</taxon>
    </lineage>
</organism>
<feature type="domain" description="Nucleotidyl transferase" evidence="1">
    <location>
        <begin position="8"/>
        <end position="285"/>
    </location>
</feature>
<keyword evidence="4" id="KW-1185">Reference proteome</keyword>
<evidence type="ECO:0000259" key="1">
    <source>
        <dbReference type="Pfam" id="PF00483"/>
    </source>
</evidence>
<reference evidence="3 4" key="1">
    <citation type="submission" date="2018-03" db="EMBL/GenBank/DDBJ databases">
        <title>Genomic Encyclopedia of Archaeal and Bacterial Type Strains, Phase II (KMG-II): from individual species to whole genera.</title>
        <authorList>
            <person name="Goeker M."/>
        </authorList>
    </citation>
    <scope>NUCLEOTIDE SEQUENCE [LARGE SCALE GENOMIC DNA]</scope>
    <source>
        <strain evidence="3 4">DSM 100065</strain>
    </source>
</reference>
<dbReference type="OrthoDB" id="9806359at2"/>
<dbReference type="Proteomes" id="UP000237752">
    <property type="component" value="Unassembled WGS sequence"/>
</dbReference>
<dbReference type="InterPro" id="IPR005835">
    <property type="entry name" value="NTP_transferase_dom"/>
</dbReference>
<dbReference type="InterPro" id="IPR054566">
    <property type="entry name" value="ManC/GMP-like_b-helix"/>
</dbReference>
<dbReference type="CDD" id="cd02509">
    <property type="entry name" value="GDP-M1P_Guanylyltransferase"/>
    <property type="match status" value="1"/>
</dbReference>
<dbReference type="EMBL" id="PVUE01000020">
    <property type="protein sequence ID" value="PRZ38606.1"/>
    <property type="molecule type" value="Genomic_DNA"/>
</dbReference>
<dbReference type="SUPFAM" id="SSF159283">
    <property type="entry name" value="Guanosine diphospho-D-mannose pyrophosphorylase/mannose-6-phosphate isomerase linker domain"/>
    <property type="match status" value="1"/>
</dbReference>
<dbReference type="AlphaFoldDB" id="A0A2T0ZQH7"/>
<proteinExistence type="predicted"/>
<gene>
    <name evidence="3" type="ORF">CLV47_12073</name>
</gene>
<evidence type="ECO:0000313" key="4">
    <source>
        <dbReference type="Proteomes" id="UP000237752"/>
    </source>
</evidence>
<dbReference type="GO" id="GO:0009298">
    <property type="term" value="P:GDP-mannose biosynthetic process"/>
    <property type="evidence" value="ECO:0007669"/>
    <property type="project" value="TreeGrafter"/>
</dbReference>
<evidence type="ECO:0000259" key="2">
    <source>
        <dbReference type="Pfam" id="PF22640"/>
    </source>
</evidence>
<dbReference type="RefSeq" id="WP_106350605.1">
    <property type="nucleotide sequence ID" value="NZ_PVUE01000020.1"/>
</dbReference>
<name>A0A2T0ZQH7_9ACTN</name>
<dbReference type="InterPro" id="IPR029044">
    <property type="entry name" value="Nucleotide-diphossugar_trans"/>
</dbReference>
<accession>A0A2T0ZQH7</accession>
<protein>
    <submittedName>
        <fullName evidence="3">Mannose-6-phosphate isomerase type 2</fullName>
    </submittedName>
</protein>
<dbReference type="PANTHER" id="PTHR46390">
    <property type="entry name" value="MANNOSE-1-PHOSPHATE GUANYLYLTRANSFERASE"/>
    <property type="match status" value="1"/>
</dbReference>
<dbReference type="SUPFAM" id="SSF53448">
    <property type="entry name" value="Nucleotide-diphospho-sugar transferases"/>
    <property type="match status" value="1"/>
</dbReference>
<dbReference type="Pfam" id="PF22640">
    <property type="entry name" value="ManC_GMP_beta-helix"/>
    <property type="match status" value="1"/>
</dbReference>
<dbReference type="PANTHER" id="PTHR46390:SF1">
    <property type="entry name" value="MANNOSE-1-PHOSPHATE GUANYLYLTRANSFERASE"/>
    <property type="match status" value="1"/>
</dbReference>
<keyword evidence="3" id="KW-0413">Isomerase</keyword>
<dbReference type="InterPro" id="IPR051161">
    <property type="entry name" value="Mannose-6P_isomerase_type2"/>
</dbReference>
<dbReference type="Gene3D" id="3.90.550.10">
    <property type="entry name" value="Spore Coat Polysaccharide Biosynthesis Protein SpsA, Chain A"/>
    <property type="match status" value="1"/>
</dbReference>
<sequence length="362" mass="38767">MSSFYACIPAGGSGTRLWPLSRRDAPKFLHRLGSDERSLLQLTMARIEPLVDPAQTFIVCGGAHVAAIARQIPQLPGENFLVEPGPRNSGPAIGLAAAVIEAREPDAIIGSFPADHLISVGDAFRSAVRTAIRVAQTGKLVTLGITPTRPETGYGYIKCGPSLGIDNALEVLSFKEKPAREVAEQYVLSGEYVWNAGMFVCRARDVMDQIRQRAPELADGLMRIAKLWLTDNAAAHDLLGEIWPGLPSISFDHAVMEGAADDGRVATVPCDMGWSDIGDWDTVAEMGIAEGSRLAQPKETLLIDSPGSFATSASGRAVTVIGVPDVVVVETSTAILVARRSDAQRVKEAVEEWTSRGRDDLL</sequence>
<feature type="domain" description="MannoseP isomerase/GMP-like beta-helix" evidence="2">
    <location>
        <begin position="300"/>
        <end position="352"/>
    </location>
</feature>
<comment type="caution">
    <text evidence="3">The sequence shown here is derived from an EMBL/GenBank/DDBJ whole genome shotgun (WGS) entry which is preliminary data.</text>
</comment>
<dbReference type="InterPro" id="IPR049577">
    <property type="entry name" value="GMPP_N"/>
</dbReference>
<dbReference type="Pfam" id="PF00483">
    <property type="entry name" value="NTP_transferase"/>
    <property type="match status" value="1"/>
</dbReference>
<evidence type="ECO:0000313" key="3">
    <source>
        <dbReference type="EMBL" id="PRZ38606.1"/>
    </source>
</evidence>